<keyword evidence="1" id="KW-0687">Ribonucleoprotein</keyword>
<accession>M1MX95</accession>
<dbReference type="KEGG" id="csr:Cspa_c54360"/>
<gene>
    <name evidence="1" type="ORF">Cspa_c54360</name>
</gene>
<dbReference type="Pfam" id="PF05635">
    <property type="entry name" value="23S_rRNA_IVP"/>
    <property type="match status" value="1"/>
</dbReference>
<dbReference type="Proteomes" id="UP000011728">
    <property type="component" value="Chromosome"/>
</dbReference>
<sequence>MIDDQIFSSFGGMVIYSNVIVNKSFDFALEIINIYKALVFNKEFILSKQLLRSGTSIGANIKEAIKGYTKTEFLYKMNRKLMKANTGWNLLYNLKF</sequence>
<dbReference type="PATRIC" id="fig|931276.5.peg.5491"/>
<keyword evidence="1" id="KW-0689">Ribosomal protein</keyword>
<keyword evidence="2" id="KW-1185">Reference proteome</keyword>
<dbReference type="GO" id="GO:0005840">
    <property type="term" value="C:ribosome"/>
    <property type="evidence" value="ECO:0007669"/>
    <property type="project" value="UniProtKB-KW"/>
</dbReference>
<dbReference type="EMBL" id="CP004121">
    <property type="protein sequence ID" value="AGF59181.1"/>
    <property type="molecule type" value="Genomic_DNA"/>
</dbReference>
<dbReference type="RefSeq" id="WP_015395488.1">
    <property type="nucleotide sequence ID" value="NC_020291.1"/>
</dbReference>
<dbReference type="SUPFAM" id="SSF158446">
    <property type="entry name" value="IVS-encoded protein-like"/>
    <property type="match status" value="1"/>
</dbReference>
<dbReference type="AlphaFoldDB" id="M1MX95"/>
<dbReference type="HOGENOM" id="CLU_129874_3_0_9"/>
<evidence type="ECO:0000313" key="2">
    <source>
        <dbReference type="Proteomes" id="UP000011728"/>
    </source>
</evidence>
<dbReference type="Gene3D" id="1.20.1440.60">
    <property type="entry name" value="23S rRNA-intervening sequence"/>
    <property type="match status" value="1"/>
</dbReference>
<evidence type="ECO:0000313" key="1">
    <source>
        <dbReference type="EMBL" id="AGF59181.1"/>
    </source>
</evidence>
<dbReference type="InterPro" id="IPR036583">
    <property type="entry name" value="23S_rRNA_IVS_sf"/>
</dbReference>
<name>M1MX95_9CLOT</name>
<dbReference type="NCBIfam" id="TIGR02436">
    <property type="entry name" value="four helix bundle protein"/>
    <property type="match status" value="1"/>
</dbReference>
<dbReference type="PANTHER" id="PTHR38471">
    <property type="entry name" value="FOUR HELIX BUNDLE PROTEIN"/>
    <property type="match status" value="1"/>
</dbReference>
<reference evidence="1 2" key="1">
    <citation type="submission" date="2013-02" db="EMBL/GenBank/DDBJ databases">
        <title>Genome sequence of Clostridium saccharoperbutylacetonicum N1-4(HMT).</title>
        <authorList>
            <person name="Poehlein A."/>
            <person name="Daniel R."/>
        </authorList>
    </citation>
    <scope>NUCLEOTIDE SEQUENCE [LARGE SCALE GENOMIC DNA]</scope>
    <source>
        <strain evidence="2">N1-4(HMT)</strain>
    </source>
</reference>
<dbReference type="eggNOG" id="ENOG5032RWC">
    <property type="taxonomic scope" value="Bacteria"/>
</dbReference>
<dbReference type="PANTHER" id="PTHR38471:SF2">
    <property type="entry name" value="FOUR HELIX BUNDLE PROTEIN"/>
    <property type="match status" value="1"/>
</dbReference>
<dbReference type="InterPro" id="IPR012657">
    <property type="entry name" value="23S_rRNA-intervening_sequence"/>
</dbReference>
<organism evidence="1 2">
    <name type="scientific">Clostridium saccharoperbutylacetonicum N1-4(HMT)</name>
    <dbReference type="NCBI Taxonomy" id="931276"/>
    <lineage>
        <taxon>Bacteria</taxon>
        <taxon>Bacillati</taxon>
        <taxon>Bacillota</taxon>
        <taxon>Clostridia</taxon>
        <taxon>Eubacteriales</taxon>
        <taxon>Clostridiaceae</taxon>
        <taxon>Clostridium</taxon>
    </lineage>
</organism>
<protein>
    <submittedName>
        <fullName evidence="1">S23 ribosomal protein</fullName>
    </submittedName>
</protein>
<proteinExistence type="predicted"/>